<dbReference type="InterPro" id="IPR028082">
    <property type="entry name" value="Peripla_BP_I"/>
</dbReference>
<dbReference type="GeneID" id="94366574"/>
<dbReference type="Gene3D" id="3.40.50.2300">
    <property type="match status" value="2"/>
</dbReference>
<dbReference type="PANTHER" id="PTHR30483:SF6">
    <property type="entry name" value="PERIPLASMIC BINDING PROTEIN OF ABC TRANSPORTER FOR NATURAL AMINO ACIDS"/>
    <property type="match status" value="1"/>
</dbReference>
<proteinExistence type="inferred from homology"/>
<comment type="caution">
    <text evidence="5">The sequence shown here is derived from an EMBL/GenBank/DDBJ whole genome shotgun (WGS) entry which is preliminary data.</text>
</comment>
<keyword evidence="3" id="KW-0029">Amino-acid transport</keyword>
<evidence type="ECO:0000256" key="3">
    <source>
        <dbReference type="ARBA" id="ARBA00022970"/>
    </source>
</evidence>
<dbReference type="InterPro" id="IPR028081">
    <property type="entry name" value="Leu-bd"/>
</dbReference>
<dbReference type="CDD" id="cd06337">
    <property type="entry name" value="PBP1_ABC_ligand_binding-like"/>
    <property type="match status" value="1"/>
</dbReference>
<dbReference type="InterPro" id="IPR051010">
    <property type="entry name" value="BCAA_transport"/>
</dbReference>
<dbReference type="Pfam" id="PF13458">
    <property type="entry name" value="Peripla_BP_6"/>
    <property type="match status" value="1"/>
</dbReference>
<sequence>MKTHQPGALTRRHFTALGGAALVVPAMARRLRAQDADTIRIGFVGPRSGPLGIFGAGDAFLVEHFNRAQADGIEIGGRRYGVEIVLVDTQSDPVRGSLVTRDLITGQAPDIVITASTPETVNPVADACEAAGMPCLSTTAPWESFYFGRGGRPGQPSPFRWTYHFCFGTGNFVTLYDDQWRQVDTNRKVGILAPNDADGNAIRAGLLPALSAAGWDILDPGPYENMSSDFSRHIEAFRSAGVEIVNAFPFPPDFPVFWRQAAQQGLAQQVKVMQMAKAGLFAAELDAMGSLGYGLHAGAYWHPVFPFASTAVGLSSAGIAQGYEAATGQQWNQQVGATASLLDATLAALRASGAPKDKAALASALSGLQCDTAVGPVDFANGPVPNCAETHLVGVQWNRATSGPWGYQLDVVSNADHPSVPTTAAMTAYRLGG</sequence>
<dbReference type="GO" id="GO:0006865">
    <property type="term" value="P:amino acid transport"/>
    <property type="evidence" value="ECO:0007669"/>
    <property type="project" value="UniProtKB-KW"/>
</dbReference>
<dbReference type="SUPFAM" id="SSF53822">
    <property type="entry name" value="Periplasmic binding protein-like I"/>
    <property type="match status" value="1"/>
</dbReference>
<evidence type="ECO:0000313" key="5">
    <source>
        <dbReference type="EMBL" id="PWE27338.1"/>
    </source>
</evidence>
<comment type="similarity">
    <text evidence="1">Belongs to the leucine-binding protein family.</text>
</comment>
<accession>A0A2U2C617</accession>
<evidence type="ECO:0000259" key="4">
    <source>
        <dbReference type="Pfam" id="PF13458"/>
    </source>
</evidence>
<dbReference type="PANTHER" id="PTHR30483">
    <property type="entry name" value="LEUCINE-SPECIFIC-BINDING PROTEIN"/>
    <property type="match status" value="1"/>
</dbReference>
<evidence type="ECO:0000256" key="2">
    <source>
        <dbReference type="ARBA" id="ARBA00022729"/>
    </source>
</evidence>
<gene>
    <name evidence="5" type="ORF">C4N9_16900</name>
</gene>
<organism evidence="5 6">
    <name type="scientific">Pararhodobacter marinus</name>
    <dbReference type="NCBI Taxonomy" id="2184063"/>
    <lineage>
        <taxon>Bacteria</taxon>
        <taxon>Pseudomonadati</taxon>
        <taxon>Pseudomonadota</taxon>
        <taxon>Alphaproteobacteria</taxon>
        <taxon>Rhodobacterales</taxon>
        <taxon>Paracoccaceae</taxon>
        <taxon>Pararhodobacter</taxon>
    </lineage>
</organism>
<evidence type="ECO:0000256" key="1">
    <source>
        <dbReference type="ARBA" id="ARBA00010062"/>
    </source>
</evidence>
<dbReference type="EMBL" id="QEYD01000011">
    <property type="protein sequence ID" value="PWE27338.1"/>
    <property type="molecule type" value="Genomic_DNA"/>
</dbReference>
<dbReference type="AlphaFoldDB" id="A0A2U2C617"/>
<feature type="domain" description="Leucine-binding protein" evidence="4">
    <location>
        <begin position="38"/>
        <end position="380"/>
    </location>
</feature>
<name>A0A2U2C617_9RHOB</name>
<keyword evidence="6" id="KW-1185">Reference proteome</keyword>
<dbReference type="Proteomes" id="UP000244940">
    <property type="component" value="Unassembled WGS sequence"/>
</dbReference>
<dbReference type="RefSeq" id="WP_109534528.1">
    <property type="nucleotide sequence ID" value="NZ_CAXPUO010000063.1"/>
</dbReference>
<evidence type="ECO:0000313" key="6">
    <source>
        <dbReference type="Proteomes" id="UP000244940"/>
    </source>
</evidence>
<keyword evidence="3" id="KW-0813">Transport</keyword>
<protein>
    <submittedName>
        <fullName evidence="5">ABC transporter substrate-binding protein</fullName>
    </submittedName>
</protein>
<keyword evidence="2" id="KW-0732">Signal</keyword>
<reference evidence="5 6" key="1">
    <citation type="submission" date="2018-05" db="EMBL/GenBank/DDBJ databases">
        <title>Pararhodobacter marina sp. nov., isolated from deep-sea water of the Indian Ocean.</title>
        <authorList>
            <person name="Lai Q.Sr."/>
            <person name="Liu X."/>
            <person name="Shao Z."/>
        </authorList>
    </citation>
    <scope>NUCLEOTIDE SEQUENCE [LARGE SCALE GENOMIC DNA]</scope>
    <source>
        <strain evidence="5 6">CIC4N-9</strain>
    </source>
</reference>
<dbReference type="OrthoDB" id="6753945at2"/>